<proteinExistence type="predicted"/>
<feature type="transmembrane region" description="Helical" evidence="2">
    <location>
        <begin position="94"/>
        <end position="111"/>
    </location>
</feature>
<feature type="transmembrane region" description="Helical" evidence="2">
    <location>
        <begin position="66"/>
        <end position="87"/>
    </location>
</feature>
<dbReference type="InterPro" id="IPR036691">
    <property type="entry name" value="Endo/exonu/phosph_ase_sf"/>
</dbReference>
<keyword evidence="5" id="KW-1185">Reference proteome</keyword>
<feature type="region of interest" description="Disordered" evidence="1">
    <location>
        <begin position="1"/>
        <end position="31"/>
    </location>
</feature>
<name>A0ABW7C1I5_9ACTN</name>
<keyword evidence="2" id="KW-0472">Membrane</keyword>
<dbReference type="Gene3D" id="3.60.10.10">
    <property type="entry name" value="Endonuclease/exonuclease/phosphatase"/>
    <property type="match status" value="1"/>
</dbReference>
<evidence type="ECO:0000259" key="3">
    <source>
        <dbReference type="Pfam" id="PF03372"/>
    </source>
</evidence>
<dbReference type="SUPFAM" id="SSF56219">
    <property type="entry name" value="DNase I-like"/>
    <property type="match status" value="1"/>
</dbReference>
<dbReference type="GO" id="GO:0004519">
    <property type="term" value="F:endonuclease activity"/>
    <property type="evidence" value="ECO:0007669"/>
    <property type="project" value="UniProtKB-KW"/>
</dbReference>
<dbReference type="InterPro" id="IPR005135">
    <property type="entry name" value="Endo/exonuclease/phosphatase"/>
</dbReference>
<dbReference type="Pfam" id="PF03372">
    <property type="entry name" value="Exo_endo_phos"/>
    <property type="match status" value="1"/>
</dbReference>
<keyword evidence="4" id="KW-0540">Nuclease</keyword>
<feature type="compositionally biased region" description="Pro residues" evidence="1">
    <location>
        <begin position="20"/>
        <end position="29"/>
    </location>
</feature>
<feature type="transmembrane region" description="Helical" evidence="2">
    <location>
        <begin position="37"/>
        <end position="54"/>
    </location>
</feature>
<evidence type="ECO:0000256" key="1">
    <source>
        <dbReference type="SAM" id="MobiDB-lite"/>
    </source>
</evidence>
<comment type="caution">
    <text evidence="4">The sequence shown here is derived from an EMBL/GenBank/DDBJ whole genome shotgun (WGS) entry which is preliminary data.</text>
</comment>
<keyword evidence="4" id="KW-0255">Endonuclease</keyword>
<organism evidence="4 5">
    <name type="scientific">Streptomyces omiyaensis</name>
    <dbReference type="NCBI Taxonomy" id="68247"/>
    <lineage>
        <taxon>Bacteria</taxon>
        <taxon>Bacillati</taxon>
        <taxon>Actinomycetota</taxon>
        <taxon>Actinomycetes</taxon>
        <taxon>Kitasatosporales</taxon>
        <taxon>Streptomycetaceae</taxon>
        <taxon>Streptomyces</taxon>
    </lineage>
</organism>
<evidence type="ECO:0000313" key="4">
    <source>
        <dbReference type="EMBL" id="MFG3192241.1"/>
    </source>
</evidence>
<dbReference type="RefSeq" id="WP_189848998.1">
    <property type="nucleotide sequence ID" value="NZ_BMVV01000006.1"/>
</dbReference>
<reference evidence="4 5" key="1">
    <citation type="submission" date="2024-10" db="EMBL/GenBank/DDBJ databases">
        <title>The Natural Products Discovery Center: Release of the First 8490 Sequenced Strains for Exploring Actinobacteria Biosynthetic Diversity.</title>
        <authorList>
            <person name="Kalkreuter E."/>
            <person name="Kautsar S.A."/>
            <person name="Yang D."/>
            <person name="Bader C.D."/>
            <person name="Teijaro C.N."/>
            <person name="Fluegel L."/>
            <person name="Davis C.M."/>
            <person name="Simpson J.R."/>
            <person name="Lauterbach L."/>
            <person name="Steele A.D."/>
            <person name="Gui C."/>
            <person name="Meng S."/>
            <person name="Li G."/>
            <person name="Viehrig K."/>
            <person name="Ye F."/>
            <person name="Su P."/>
            <person name="Kiefer A.F."/>
            <person name="Nichols A."/>
            <person name="Cepeda A.J."/>
            <person name="Yan W."/>
            <person name="Fan B."/>
            <person name="Jiang Y."/>
            <person name="Adhikari A."/>
            <person name="Zheng C.-J."/>
            <person name="Schuster L."/>
            <person name="Cowan T.M."/>
            <person name="Smanski M.J."/>
            <person name="Chevrette M.G."/>
            <person name="De Carvalho L.P.S."/>
            <person name="Shen B."/>
        </authorList>
    </citation>
    <scope>NUCLEOTIDE SEQUENCE [LARGE SCALE GENOMIC DNA]</scope>
    <source>
        <strain evidence="4 5">NPDC048229</strain>
    </source>
</reference>
<keyword evidence="2" id="KW-0812">Transmembrane</keyword>
<sequence length="349" mass="36299">MDRALTDATGTPRDTGTPRAPLPAPPPPLRPRRRTRALVWAAGLLLALPAVLAGCRALDTDGVTPLPQLLSFLPWATAPAGLGLLLAAASRRRVPAYLAVLVLLATVWASLPYTPLPAVTHGTPVARIRVIAANVEFGQATAALIDLARRERPQLLYVSECDPACGRALTAALSGTLPHRVSVDAAGSAGSVLLSAYPLRDRSVVPSTMGMPGATATVAGRPVRLQLAHPMPPLPGQVALWKRELGRLRDTVAARPAGGTLLVAGDFNASQDHAALRSLAAAGPLLDAARVTGASRTPTWPAEGPLPPYVQIDHVLTTPDLAAVATRFPALAGSDHRAVLADLDLHDGR</sequence>
<keyword evidence="4" id="KW-0378">Hydrolase</keyword>
<protein>
    <submittedName>
        <fullName evidence="4">Endonuclease/exonuclease/phosphatase family protein</fullName>
    </submittedName>
</protein>
<dbReference type="EMBL" id="JBICZW010000018">
    <property type="protein sequence ID" value="MFG3192241.1"/>
    <property type="molecule type" value="Genomic_DNA"/>
</dbReference>
<keyword evidence="2" id="KW-1133">Transmembrane helix</keyword>
<evidence type="ECO:0000313" key="5">
    <source>
        <dbReference type="Proteomes" id="UP001604282"/>
    </source>
</evidence>
<evidence type="ECO:0000256" key="2">
    <source>
        <dbReference type="SAM" id="Phobius"/>
    </source>
</evidence>
<gene>
    <name evidence="4" type="ORF">ACGFYS_25240</name>
</gene>
<feature type="domain" description="Endonuclease/exonuclease/phosphatase" evidence="3">
    <location>
        <begin position="133"/>
        <end position="336"/>
    </location>
</feature>
<accession>A0ABW7C1I5</accession>
<dbReference type="Proteomes" id="UP001604282">
    <property type="component" value="Unassembled WGS sequence"/>
</dbReference>